<dbReference type="Gene3D" id="3.90.950.10">
    <property type="match status" value="1"/>
</dbReference>
<dbReference type="Pfam" id="PF01725">
    <property type="entry name" value="Ham1p_like"/>
    <property type="match status" value="1"/>
</dbReference>
<accession>A0ABQ9C420</accession>
<dbReference type="Proteomes" id="UP001141253">
    <property type="component" value="Chromosome 1"/>
</dbReference>
<comment type="similarity">
    <text evidence="1">Belongs to the HAM1 NTPase family.</text>
</comment>
<gene>
    <name evidence="3" type="ORF">OIU77_022572</name>
</gene>
<evidence type="ECO:0000313" key="4">
    <source>
        <dbReference type="Proteomes" id="UP001141253"/>
    </source>
</evidence>
<evidence type="ECO:0000313" key="3">
    <source>
        <dbReference type="EMBL" id="KAJ6393117.1"/>
    </source>
</evidence>
<dbReference type="PANTHER" id="PTHR11067:SF9">
    <property type="entry name" value="INOSINE TRIPHOSPHATE PYROPHOSPHATASE"/>
    <property type="match status" value="1"/>
</dbReference>
<name>A0ABQ9C420_9ROSI</name>
<dbReference type="InterPro" id="IPR002637">
    <property type="entry name" value="RdgB/HAM1"/>
</dbReference>
<evidence type="ECO:0000256" key="2">
    <source>
        <dbReference type="ARBA" id="ARBA00022801"/>
    </source>
</evidence>
<evidence type="ECO:0000256" key="1">
    <source>
        <dbReference type="ARBA" id="ARBA00008023"/>
    </source>
</evidence>
<dbReference type="PANTHER" id="PTHR11067">
    <property type="entry name" value="INOSINE TRIPHOSPHATE PYROPHOSPHATASE/HAM1 PROTEIN"/>
    <property type="match status" value="1"/>
</dbReference>
<protein>
    <recommendedName>
        <fullName evidence="5">Inosine triphosphate pyrophosphatase</fullName>
    </recommendedName>
</protein>
<keyword evidence="2" id="KW-0378">Hydrolase</keyword>
<dbReference type="SUPFAM" id="SSF52972">
    <property type="entry name" value="ITPase-like"/>
    <property type="match status" value="1"/>
</dbReference>
<sequence>MFRGIIFQGKIVPARGPDDFGWDPIFQPDDGYEQTYAEMPKDEKNKISHRSRALDMVKSHFVEVGYIFQDI</sequence>
<reference evidence="3" key="2">
    <citation type="journal article" date="2023" name="Int. J. Mol. Sci.">
        <title>De Novo Assembly and Annotation of 11 Diverse Shrub Willow (Salix) Genomes Reveals Novel Gene Organization in Sex-Linked Regions.</title>
        <authorList>
            <person name="Hyden B."/>
            <person name="Feng K."/>
            <person name="Yates T.B."/>
            <person name="Jawdy S."/>
            <person name="Cereghino C."/>
            <person name="Smart L.B."/>
            <person name="Muchero W."/>
        </authorList>
    </citation>
    <scope>NUCLEOTIDE SEQUENCE</scope>
    <source>
        <tissue evidence="3">Shoot tip</tissue>
    </source>
</reference>
<dbReference type="EMBL" id="JAPFFI010000005">
    <property type="protein sequence ID" value="KAJ6393117.1"/>
    <property type="molecule type" value="Genomic_DNA"/>
</dbReference>
<dbReference type="InterPro" id="IPR029001">
    <property type="entry name" value="ITPase-like_fam"/>
</dbReference>
<evidence type="ECO:0008006" key="5">
    <source>
        <dbReference type="Google" id="ProtNLM"/>
    </source>
</evidence>
<organism evidence="3 4">
    <name type="scientific">Salix suchowensis</name>
    <dbReference type="NCBI Taxonomy" id="1278906"/>
    <lineage>
        <taxon>Eukaryota</taxon>
        <taxon>Viridiplantae</taxon>
        <taxon>Streptophyta</taxon>
        <taxon>Embryophyta</taxon>
        <taxon>Tracheophyta</taxon>
        <taxon>Spermatophyta</taxon>
        <taxon>Magnoliopsida</taxon>
        <taxon>eudicotyledons</taxon>
        <taxon>Gunneridae</taxon>
        <taxon>Pentapetalae</taxon>
        <taxon>rosids</taxon>
        <taxon>fabids</taxon>
        <taxon>Malpighiales</taxon>
        <taxon>Salicaceae</taxon>
        <taxon>Saliceae</taxon>
        <taxon>Salix</taxon>
    </lineage>
</organism>
<comment type="caution">
    <text evidence="3">The sequence shown here is derived from an EMBL/GenBank/DDBJ whole genome shotgun (WGS) entry which is preliminary data.</text>
</comment>
<proteinExistence type="inferred from homology"/>
<reference evidence="3" key="1">
    <citation type="submission" date="2022-10" db="EMBL/GenBank/DDBJ databases">
        <authorList>
            <person name="Hyden B.L."/>
            <person name="Feng K."/>
            <person name="Yates T."/>
            <person name="Jawdy S."/>
            <person name="Smart L.B."/>
            <person name="Muchero W."/>
        </authorList>
    </citation>
    <scope>NUCLEOTIDE SEQUENCE</scope>
    <source>
        <tissue evidence="3">Shoot tip</tissue>
    </source>
</reference>
<keyword evidence="4" id="KW-1185">Reference proteome</keyword>